<gene>
    <name evidence="1" type="ORF">EI684_08350</name>
</gene>
<organism evidence="1 2">
    <name type="scientific">Candidatus Viridilinea halotolerans</name>
    <dbReference type="NCBI Taxonomy" id="2491704"/>
    <lineage>
        <taxon>Bacteria</taxon>
        <taxon>Bacillati</taxon>
        <taxon>Chloroflexota</taxon>
        <taxon>Chloroflexia</taxon>
        <taxon>Chloroflexales</taxon>
        <taxon>Chloroflexineae</taxon>
        <taxon>Oscillochloridaceae</taxon>
        <taxon>Candidatus Viridilinea</taxon>
    </lineage>
</organism>
<proteinExistence type="predicted"/>
<protein>
    <submittedName>
        <fullName evidence="1">ParA family protein</fullName>
    </submittedName>
</protein>
<dbReference type="AlphaFoldDB" id="A0A426U2D2"/>
<accession>A0A426U2D2</accession>
<evidence type="ECO:0000313" key="2">
    <source>
        <dbReference type="Proteomes" id="UP000280307"/>
    </source>
</evidence>
<sequence>MELMIYTTMDGLSSRLETTYPDLSVIAPSRIDQARRLLAGDRPPDALYVDDSRGTALPDLWGLIQAAHQAQVTVLVNM</sequence>
<evidence type="ECO:0000313" key="1">
    <source>
        <dbReference type="EMBL" id="RRR73749.1"/>
    </source>
</evidence>
<dbReference type="EMBL" id="RSAS01000319">
    <property type="protein sequence ID" value="RRR73749.1"/>
    <property type="molecule type" value="Genomic_DNA"/>
</dbReference>
<reference evidence="1 2" key="1">
    <citation type="submission" date="2018-12" db="EMBL/GenBank/DDBJ databases">
        <title>Genome Sequence of Candidatus Viridilinea halotolerans isolated from saline sulfide-rich spring.</title>
        <authorList>
            <person name="Grouzdev D.S."/>
            <person name="Burganskaya E.I."/>
            <person name="Krutkina M.S."/>
            <person name="Sukhacheva M.V."/>
            <person name="Gorlenko V.M."/>
        </authorList>
    </citation>
    <scope>NUCLEOTIDE SEQUENCE [LARGE SCALE GENOMIC DNA]</scope>
    <source>
        <strain evidence="1">Chok-6</strain>
    </source>
</reference>
<comment type="caution">
    <text evidence="1">The sequence shown here is derived from an EMBL/GenBank/DDBJ whole genome shotgun (WGS) entry which is preliminary data.</text>
</comment>
<dbReference type="Proteomes" id="UP000280307">
    <property type="component" value="Unassembled WGS sequence"/>
</dbReference>
<name>A0A426U2D2_9CHLR</name>
<feature type="non-terminal residue" evidence="1">
    <location>
        <position position="78"/>
    </location>
</feature>